<evidence type="ECO:0000313" key="1">
    <source>
        <dbReference type="EMBL" id="KAJ3517195.1"/>
    </source>
</evidence>
<comment type="caution">
    <text evidence="1">The sequence shown here is derived from an EMBL/GenBank/DDBJ whole genome shotgun (WGS) entry which is preliminary data.</text>
</comment>
<keyword evidence="2" id="KW-1185">Reference proteome</keyword>
<evidence type="ECO:0000313" key="2">
    <source>
        <dbReference type="Proteomes" id="UP001148629"/>
    </source>
</evidence>
<dbReference type="Proteomes" id="UP001148629">
    <property type="component" value="Unassembled WGS sequence"/>
</dbReference>
<accession>A0ACC1RG92</accession>
<organism evidence="1 2">
    <name type="scientific">Fusarium decemcellulare</name>
    <dbReference type="NCBI Taxonomy" id="57161"/>
    <lineage>
        <taxon>Eukaryota</taxon>
        <taxon>Fungi</taxon>
        <taxon>Dikarya</taxon>
        <taxon>Ascomycota</taxon>
        <taxon>Pezizomycotina</taxon>
        <taxon>Sordariomycetes</taxon>
        <taxon>Hypocreomycetidae</taxon>
        <taxon>Hypocreales</taxon>
        <taxon>Nectriaceae</taxon>
        <taxon>Fusarium</taxon>
        <taxon>Fusarium decemcellulare species complex</taxon>
    </lineage>
</organism>
<protein>
    <submittedName>
        <fullName evidence="1">Uncharacterized protein</fullName>
    </submittedName>
</protein>
<dbReference type="EMBL" id="JANRMS010003596">
    <property type="protein sequence ID" value="KAJ3517195.1"/>
    <property type="molecule type" value="Genomic_DNA"/>
</dbReference>
<proteinExistence type="predicted"/>
<sequence length="268" mass="30165">MKDLRFFAFFDEAMQWCLLKVSSFIFLVFPSRETLYLRVSKSGKQAVPSFGERKQPTNKPSIVLPIGIWHLPKYKPKHQGTDMFAALAGVPGTGILMVALSAVAYWNYMAPTDGPQPVMKAINNDMIATNLRDICHIHHRIYTSNPLREPETLFDVLGLDPSKPPFLGDAWHTVGEAEQGEAFKLISRQWSKRKIKLMGSETGPGSERERQVDQAAAALSNSRLASTYMKAVMPRIVHKRGDRRLEALQDVCKDAWGVPPGFEEQHED</sequence>
<reference evidence="1" key="1">
    <citation type="submission" date="2022-08" db="EMBL/GenBank/DDBJ databases">
        <title>Genome Sequence of Fusarium decemcellulare.</title>
        <authorList>
            <person name="Buettner E."/>
        </authorList>
    </citation>
    <scope>NUCLEOTIDE SEQUENCE</scope>
    <source>
        <strain evidence="1">Babe19</strain>
    </source>
</reference>
<name>A0ACC1RG92_9HYPO</name>
<gene>
    <name evidence="1" type="ORF">NM208_g14738</name>
</gene>